<feature type="compositionally biased region" description="Polar residues" evidence="7">
    <location>
        <begin position="1731"/>
        <end position="1745"/>
    </location>
</feature>
<dbReference type="GO" id="GO:0046872">
    <property type="term" value="F:metal ion binding"/>
    <property type="evidence" value="ECO:0007669"/>
    <property type="project" value="UniProtKB-KW"/>
</dbReference>
<dbReference type="Gene3D" id="3.30.830.10">
    <property type="entry name" value="Metalloenzyme, LuxS/M16 peptidase-like"/>
    <property type="match status" value="4"/>
</dbReference>
<keyword evidence="4 10" id="KW-0378">Hydrolase</keyword>
<feature type="compositionally biased region" description="Low complexity" evidence="7">
    <location>
        <begin position="1300"/>
        <end position="1315"/>
    </location>
</feature>
<keyword evidence="3" id="KW-0479">Metal-binding</keyword>
<feature type="region of interest" description="Disordered" evidence="7">
    <location>
        <begin position="1730"/>
        <end position="1762"/>
    </location>
</feature>
<dbReference type="InterPro" id="IPR050626">
    <property type="entry name" value="Peptidase_M16"/>
</dbReference>
<dbReference type="PROSITE" id="PS00972">
    <property type="entry name" value="USP_1"/>
    <property type="match status" value="1"/>
</dbReference>
<protein>
    <submittedName>
        <fullName evidence="10">Ubiquitin carboxyl-terminal hydrolase-like protein</fullName>
    </submittedName>
</protein>
<dbReference type="InterPro" id="IPR007863">
    <property type="entry name" value="Peptidase_M16_C"/>
</dbReference>
<dbReference type="Pfam" id="PF16187">
    <property type="entry name" value="Peptidase_M16_M"/>
    <property type="match status" value="1"/>
</dbReference>
<organism evidence="10 11">
    <name type="scientific">Zalerion maritima</name>
    <dbReference type="NCBI Taxonomy" id="339359"/>
    <lineage>
        <taxon>Eukaryota</taxon>
        <taxon>Fungi</taxon>
        <taxon>Dikarya</taxon>
        <taxon>Ascomycota</taxon>
        <taxon>Pezizomycotina</taxon>
        <taxon>Sordariomycetes</taxon>
        <taxon>Lulworthiomycetidae</taxon>
        <taxon>Lulworthiales</taxon>
        <taxon>Lulworthiaceae</taxon>
        <taxon>Zalerion</taxon>
    </lineage>
</organism>
<dbReference type="SMART" id="SM00695">
    <property type="entry name" value="DUSP"/>
    <property type="match status" value="1"/>
</dbReference>
<feature type="compositionally biased region" description="Acidic residues" evidence="7">
    <location>
        <begin position="2276"/>
        <end position="2290"/>
    </location>
</feature>
<keyword evidence="2" id="KW-0645">Protease</keyword>
<dbReference type="PANTHER" id="PTHR43690">
    <property type="entry name" value="NARDILYSIN"/>
    <property type="match status" value="1"/>
</dbReference>
<dbReference type="Pfam" id="PF22456">
    <property type="entry name" value="PqqF-like_C_4"/>
    <property type="match status" value="1"/>
</dbReference>
<dbReference type="GO" id="GO:0004222">
    <property type="term" value="F:metalloendopeptidase activity"/>
    <property type="evidence" value="ECO:0007669"/>
    <property type="project" value="TreeGrafter"/>
</dbReference>
<dbReference type="CDD" id="cd02674">
    <property type="entry name" value="Peptidase_C19R"/>
    <property type="match status" value="1"/>
</dbReference>
<accession>A0AAD5RX31</accession>
<dbReference type="Proteomes" id="UP001201980">
    <property type="component" value="Unassembled WGS sequence"/>
</dbReference>
<dbReference type="SUPFAM" id="SSF63411">
    <property type="entry name" value="LuxS/MPP-like metallohydrolase"/>
    <property type="match status" value="4"/>
</dbReference>
<dbReference type="InterPro" id="IPR011249">
    <property type="entry name" value="Metalloenz_LuxS/M16"/>
</dbReference>
<name>A0AAD5RX31_9PEZI</name>
<feature type="region of interest" description="Disordered" evidence="7">
    <location>
        <begin position="2650"/>
        <end position="2671"/>
    </location>
</feature>
<feature type="compositionally biased region" description="Acidic residues" evidence="7">
    <location>
        <begin position="2596"/>
        <end position="2607"/>
    </location>
</feature>
<dbReference type="GO" id="GO:0043171">
    <property type="term" value="P:peptide catabolic process"/>
    <property type="evidence" value="ECO:0007669"/>
    <property type="project" value="TreeGrafter"/>
</dbReference>
<feature type="compositionally biased region" description="Polar residues" evidence="7">
    <location>
        <begin position="1287"/>
        <end position="1296"/>
    </location>
</feature>
<dbReference type="InterPro" id="IPR018200">
    <property type="entry name" value="USP_CS"/>
</dbReference>
<evidence type="ECO:0000256" key="5">
    <source>
        <dbReference type="ARBA" id="ARBA00022833"/>
    </source>
</evidence>
<dbReference type="InterPro" id="IPR032632">
    <property type="entry name" value="Peptidase_M16_M"/>
</dbReference>
<reference evidence="10" key="1">
    <citation type="submission" date="2022-07" db="EMBL/GenBank/DDBJ databases">
        <title>Draft genome sequence of Zalerion maritima ATCC 34329, a (micro)plastics degrading marine fungus.</title>
        <authorList>
            <person name="Paco A."/>
            <person name="Goncalves M.F.M."/>
            <person name="Rocha-Santos T.A.P."/>
            <person name="Alves A."/>
        </authorList>
    </citation>
    <scope>NUCLEOTIDE SEQUENCE</scope>
    <source>
        <strain evidence="10">ATCC 34329</strain>
    </source>
</reference>
<dbReference type="GO" id="GO:0005829">
    <property type="term" value="C:cytosol"/>
    <property type="evidence" value="ECO:0007669"/>
    <property type="project" value="TreeGrafter"/>
</dbReference>
<dbReference type="PROSITE" id="PS00973">
    <property type="entry name" value="USP_2"/>
    <property type="match status" value="1"/>
</dbReference>
<feature type="region of interest" description="Disordered" evidence="7">
    <location>
        <begin position="2150"/>
        <end position="2187"/>
    </location>
</feature>
<evidence type="ECO:0000259" key="9">
    <source>
        <dbReference type="PROSITE" id="PS51283"/>
    </source>
</evidence>
<evidence type="ECO:0000256" key="7">
    <source>
        <dbReference type="SAM" id="MobiDB-lite"/>
    </source>
</evidence>
<dbReference type="Pfam" id="PF00675">
    <property type="entry name" value="Peptidase_M16"/>
    <property type="match status" value="1"/>
</dbReference>
<feature type="region of interest" description="Disordered" evidence="7">
    <location>
        <begin position="1"/>
        <end position="24"/>
    </location>
</feature>
<feature type="domain" description="USP" evidence="8">
    <location>
        <begin position="1769"/>
        <end position="2575"/>
    </location>
</feature>
<feature type="domain" description="DUSP" evidence="9">
    <location>
        <begin position="1436"/>
        <end position="1555"/>
    </location>
</feature>
<feature type="region of interest" description="Disordered" evidence="7">
    <location>
        <begin position="2245"/>
        <end position="2366"/>
    </location>
</feature>
<dbReference type="InterPro" id="IPR038765">
    <property type="entry name" value="Papain-like_cys_pep_sf"/>
</dbReference>
<evidence type="ECO:0000256" key="4">
    <source>
        <dbReference type="ARBA" id="ARBA00022801"/>
    </source>
</evidence>
<dbReference type="Pfam" id="PF00443">
    <property type="entry name" value="UCH"/>
    <property type="match status" value="1"/>
</dbReference>
<evidence type="ECO:0000256" key="1">
    <source>
        <dbReference type="ARBA" id="ARBA00007261"/>
    </source>
</evidence>
<dbReference type="Gene3D" id="3.30.2230.10">
    <property type="entry name" value="DUSP-like"/>
    <property type="match status" value="1"/>
</dbReference>
<dbReference type="FunFam" id="3.30.830.10:FF:000004">
    <property type="entry name" value="Putative insulin-degrading enzyme"/>
    <property type="match status" value="1"/>
</dbReference>
<dbReference type="PROSITE" id="PS50235">
    <property type="entry name" value="USP_3"/>
    <property type="match status" value="1"/>
</dbReference>
<dbReference type="InterPro" id="IPR006615">
    <property type="entry name" value="Pept_C19_DUSP"/>
</dbReference>
<dbReference type="InterPro" id="IPR035927">
    <property type="entry name" value="DUSP-like_sf"/>
</dbReference>
<evidence type="ECO:0000256" key="2">
    <source>
        <dbReference type="ARBA" id="ARBA00022670"/>
    </source>
</evidence>
<dbReference type="InterPro" id="IPR011765">
    <property type="entry name" value="Pept_M16_N"/>
</dbReference>
<dbReference type="SUPFAM" id="SSF54001">
    <property type="entry name" value="Cysteine proteinases"/>
    <property type="match status" value="1"/>
</dbReference>
<feature type="compositionally biased region" description="Polar residues" evidence="7">
    <location>
        <begin position="2716"/>
        <end position="2728"/>
    </location>
</feature>
<keyword evidence="5" id="KW-0862">Zinc</keyword>
<evidence type="ECO:0000256" key="6">
    <source>
        <dbReference type="ARBA" id="ARBA00023049"/>
    </source>
</evidence>
<feature type="region of interest" description="Disordered" evidence="7">
    <location>
        <begin position="1211"/>
        <end position="1395"/>
    </location>
</feature>
<dbReference type="PANTHER" id="PTHR43690:SF18">
    <property type="entry name" value="INSULIN-DEGRADING ENZYME-RELATED"/>
    <property type="match status" value="1"/>
</dbReference>
<dbReference type="PROSITE" id="PS51283">
    <property type="entry name" value="DUSP"/>
    <property type="match status" value="1"/>
</dbReference>
<dbReference type="InterPro" id="IPR001394">
    <property type="entry name" value="Peptidase_C19_UCH"/>
</dbReference>
<feature type="region of interest" description="Disordered" evidence="7">
    <location>
        <begin position="2710"/>
        <end position="2738"/>
    </location>
</feature>
<dbReference type="Pfam" id="PF06337">
    <property type="entry name" value="DUSP"/>
    <property type="match status" value="1"/>
</dbReference>
<comment type="similarity">
    <text evidence="1">Belongs to the peptidase M16 family.</text>
</comment>
<feature type="region of interest" description="Disordered" evidence="7">
    <location>
        <begin position="2779"/>
        <end position="2802"/>
    </location>
</feature>
<keyword evidence="11" id="KW-1185">Reference proteome</keyword>
<dbReference type="FunFam" id="3.30.830.10:FF:000003">
    <property type="entry name" value="Insulin-degrading enzyme"/>
    <property type="match status" value="1"/>
</dbReference>
<evidence type="ECO:0000256" key="3">
    <source>
        <dbReference type="ARBA" id="ARBA00022723"/>
    </source>
</evidence>
<dbReference type="EMBL" id="JAKWBI020000017">
    <property type="protein sequence ID" value="KAJ2906233.1"/>
    <property type="molecule type" value="Genomic_DNA"/>
</dbReference>
<feature type="compositionally biased region" description="Polar residues" evidence="7">
    <location>
        <begin position="2262"/>
        <end position="2274"/>
    </location>
</feature>
<dbReference type="GO" id="GO:0051603">
    <property type="term" value="P:proteolysis involved in protein catabolic process"/>
    <property type="evidence" value="ECO:0007669"/>
    <property type="project" value="TreeGrafter"/>
</dbReference>
<evidence type="ECO:0000313" key="10">
    <source>
        <dbReference type="EMBL" id="KAJ2906233.1"/>
    </source>
</evidence>
<evidence type="ECO:0000313" key="11">
    <source>
        <dbReference type="Proteomes" id="UP001201980"/>
    </source>
</evidence>
<gene>
    <name evidence="10" type="ORF">MKZ38_002658</name>
</gene>
<feature type="compositionally biased region" description="Basic residues" evidence="7">
    <location>
        <begin position="2312"/>
        <end position="2345"/>
    </location>
</feature>
<dbReference type="GO" id="GO:0004843">
    <property type="term" value="F:cysteine-type deubiquitinase activity"/>
    <property type="evidence" value="ECO:0007669"/>
    <property type="project" value="InterPro"/>
</dbReference>
<proteinExistence type="inferred from homology"/>
<dbReference type="SUPFAM" id="SSF143791">
    <property type="entry name" value="DUSP-like"/>
    <property type="match status" value="1"/>
</dbReference>
<sequence>MTKSNPKSPPPGGDAASHAHQLPPVDLLTDQLETPSLDDRSYRVVRLQNKLEVLIVHDPSADKASASIDVNVGSYRDEDDMPGRAHAVEHLLFMGTKKFPEENAYSQYLSSHSGSSNAYTGATSTNYYFEVGAKPSDDKEPSAANPSPLYGALDRFAQFFVQPLFLASTLDRELRAVDSENKKNLQSDQWRLHQLDRSLSNLKHPYHKFSTGNYDLLKTQPEAKGINVRDKFIQFYETDYSANLMRLVVLGREPLDVLQDWVAELFTPVPNKNLPEKKWDKEEPLGPADLGTQCFARPVMESRELNLTFPFIDEEMLYESQPSRYIGHLVGHEGPGSIMSYIKGKGWANGLSAGTWPVCPGTPGIFDCQIRLTEEGLKNYKEIVKVVFQYIAMLRETPPQEWIFEELKLIGDVDFKFKQKTRASGFTSKLSAVMQKPIPREWLLSGHSRVRKFDPKAISRGISQLRPDNFRMTIVSQTFPGNWDKKEKWYGTEYRYERIPEDFMTEIRLAADSSASKRLDCLHLPHKNQFIPTKLEVEKKDVKEKALAPRLIRNDAVARTWFKKDDTYWVPKANLIVCGKNPIIYATAENCVKARLYTDMVRDALEEYSYDAELSGLQYSVALDSRGLFIEVSGYNDKLAVLLEHVLVTMRDIEIKEDRFQIIKERLSRGYRNWELQQPFHQMWDYTSFLLTMEDYLVEDLIAELPGATVDSIRVFKEQILSQLHFDIYVLGNLYREDALKLTDMIQSTLKPRILPESQWPVLRSLIFPPGSNYSYHKTLKDPANVNNCLEYWLYVGDRGDLDIRTKTLLFEQIAHEPAFDQLRTKEQLGYVVFTGVRGGHTTYGYRVLIQSERTPEYLEYRVDAFLESMKSRLGEMSDEDFEKHKRSLVIKRLEKLRDLDLETSRHWNQIHSEYCNFELAQQDAERVKLLTKKDVAEFYNEFIDPASARRAKVSVSLHAQASGGAMSDSASELGTTLSLDSAATEEVKKLLVAAGGDKSKAAPVMKTYLVEKARVAAEKADSALDGWIKSPEPASNGTIPAEVRDFREYKSRLAATRGAYPVKDLTEQPSVKCPTFYDFAAPYARPTRVTFRDAVHSSLPPSRLISKSKSALSTTLPHPFDAADRAHIIASGNIGTTSKSSLSPKCLLSVKCPHQAQVSLDPEKRLDHLPACACASALVFQHLPFHTANTITLLPRQTVLPPELPSCGSPFITSSAKKRRFSPPTEQDRDPDSLSDIPLPSCEEPDADPAFSFSGVPTSVTPAPDATTPSYLRADSQPASSLPPRLQTQSSTLAPTDNAWSAASSPSAAYAELSIDSDRETRETTSSAIYLSHPTTAQRRSKSPGLRKLPQRAIIGEAGDIHHRSSSPLKRRASSMDPDVDQKDASSSPKEEDVDMITVPEPSFTTVTANSTTSVIQTRAVSVELTDAPTSDAIPPIEEQVKTIKTLIDASDATPLEDGQKTYLISMSWLSQAMALAEGKPVPKESTHPESLGPVDNSDIVEEFMVDAAGKHFSILKPGMTQAQFKYLPEDAWNLIVEWHQLTPGQFPILRVAHNTADTGENIQIENYPPVFKLHRVWSATTPIAIDQKLKQDNPSAPRLVQPTGSLFNDFLKEVKELLSVELVRKVRVWRVPQKLPAGNSTPIQGPQDSWNLLVDVSDFTQLEDGDQRDKVDCKDQTANPNYNGKSMTLALAGLGTSMSIVLDEEVENGTFVTTFTTQAASCKAKGPKTTLSLQARPSGSGRSSPALGHITRGRTTNARPGRLTGTAGLQNLGNTCYMNSALQCLRSVEELTKYFLTNEAEKEINTTNVLGHNGDIAHAYGKLLEQFYADNNSGYVVPRQFKAIVGRYGPMFSGYGQQDSQEFLGFLLDGLQEDLSRVKKKPYIEKPDSTDDMINNPKLIAEMAEQVWDITRKRDDSVIADLFVGMYKSTLVCPVCSKVSITFDPFNNLTLQLPVKSSFRRSIRFFPLNDRPVILAIDIDRNSNIRGLKEFVALRAGTTSDKLIVAENFGHKFYAIYKDGDGPVHDKIQNNDHIDVFELEHKPTNWPDPRPVKKKPKLSGWAGYSTDDAENKAPHWDDPMAEHMVVPVLYRKLGRPSQWNGTKRTVFDPPHFIILTPQEARSEDMIRRKVLQKLATFSTWEAFKSETDGNISESTDPELIPSGGSDGDSSRGGKVQANSVDGEDDMVDVTMDKQPNGTILPSHYPLKHFNKETPSWAANPDEFLQPQLQNLFQLCYFSEDNMLPKGSHPDHEYPPLSQRVPVSSAPSVANGTESDAEEDEDNAGDEENVQQTRMAEESDDEGPTGGPIRKGQKHVRNQRGRRKGKNKKTYGKKNKQRQIRNRQPKTSFLRQQQFDDEDDGGDGPLVRLGEGILVDFTEQAYYNVFENGLDLNPSKAGSASLVTLVDPEILAREKELEHRRRNGITLDMCLEEFEKEEILAEEDQWYCPRCKDHVRASKKFELWKTPDILIVHLKRFSNSGYRRDKIDITVDFEIEGLDLTHRVIDKTDGKEEIYDLIAVDNHWGGLGGGHYTAVAKNFLDGQWYDYNDSSVSKSGNKSNIVSNSAYLLFYRRRSAKPLGGPRFQDIFRHFEGGNDAEDETETDAGEDQRLANDCSHPGSSGALMGAGVSLHPGTHGLGSADVFERGSGDVNSFSTFPDMDPSGHDAVNSIEQDEGIGDIQGPVSEHSAHYSQDWTFRNVTGDNITQATEDDADSTQAVGSDRNSVIDTDDGPSFTNTEDILPTAWDSTMSAAENTPGAVFIQQPEMEDGPAAEIRLESDNEDDVAAPLPVVPRGRTPGSN</sequence>
<dbReference type="InterPro" id="IPR054734">
    <property type="entry name" value="PqqF-like_C_4"/>
</dbReference>
<evidence type="ECO:0000259" key="8">
    <source>
        <dbReference type="PROSITE" id="PS50235"/>
    </source>
</evidence>
<dbReference type="FunFam" id="3.30.830.10:FF:000005">
    <property type="entry name" value="nardilysin isoform X1"/>
    <property type="match status" value="1"/>
</dbReference>
<dbReference type="InterPro" id="IPR028889">
    <property type="entry name" value="USP"/>
</dbReference>
<feature type="compositionally biased region" description="Polar residues" evidence="7">
    <location>
        <begin position="1325"/>
        <end position="1339"/>
    </location>
</feature>
<feature type="region of interest" description="Disordered" evidence="7">
    <location>
        <begin position="2595"/>
        <end position="2629"/>
    </location>
</feature>
<dbReference type="Pfam" id="PF05193">
    <property type="entry name" value="Peptidase_M16_C"/>
    <property type="match status" value="1"/>
</dbReference>
<dbReference type="Gene3D" id="3.90.70.10">
    <property type="entry name" value="Cysteine proteinases"/>
    <property type="match status" value="2"/>
</dbReference>
<dbReference type="GO" id="GO:0005739">
    <property type="term" value="C:mitochondrion"/>
    <property type="evidence" value="ECO:0007669"/>
    <property type="project" value="TreeGrafter"/>
</dbReference>
<keyword evidence="6" id="KW-0482">Metalloprotease</keyword>
<comment type="caution">
    <text evidence="10">The sequence shown here is derived from an EMBL/GenBank/DDBJ whole genome shotgun (WGS) entry which is preliminary data.</text>
</comment>
<dbReference type="GO" id="GO:0016579">
    <property type="term" value="P:protein deubiquitination"/>
    <property type="evidence" value="ECO:0007669"/>
    <property type="project" value="InterPro"/>
</dbReference>